<organism evidence="10">
    <name type="scientific">marine sediment metagenome</name>
    <dbReference type="NCBI Taxonomy" id="412755"/>
    <lineage>
        <taxon>unclassified sequences</taxon>
        <taxon>metagenomes</taxon>
        <taxon>ecological metagenomes</taxon>
    </lineage>
</organism>
<dbReference type="PANTHER" id="PTHR33908:SF11">
    <property type="entry name" value="MEMBRANE PROTEIN"/>
    <property type="match status" value="1"/>
</dbReference>
<feature type="transmembrane region" description="Helical" evidence="8">
    <location>
        <begin position="145"/>
        <end position="165"/>
    </location>
</feature>
<comment type="caution">
    <text evidence="10">The sequence shown here is derived from an EMBL/GenBank/DDBJ whole genome shotgun (WGS) entry which is preliminary data.</text>
</comment>
<sequence>MSINFIKKTLLHNKQIFSKIIAFSLIIVLLALAITSLKVKSFTIDEGNYLHNGEILVKDFNWDHFVVRFHPPLTFYYHGLLTLFNLPGSGGDKLLCARLMMTPILAFFALLVFLTANKHYGLKAGLLALTLFCFDPNILAHGRLITTDLTLALFIFLFLILFYNLLISKRQYILKSALTGIVLGLALLTKYNGLMLFPLSFFLFSCYMGLK</sequence>
<dbReference type="Pfam" id="PF13231">
    <property type="entry name" value="PMT_2"/>
    <property type="match status" value="1"/>
</dbReference>
<keyword evidence="6 8" id="KW-1133">Transmembrane helix</keyword>
<dbReference type="GO" id="GO:0005886">
    <property type="term" value="C:plasma membrane"/>
    <property type="evidence" value="ECO:0007669"/>
    <property type="project" value="UniProtKB-SubCell"/>
</dbReference>
<feature type="transmembrane region" description="Helical" evidence="8">
    <location>
        <begin position="95"/>
        <end position="113"/>
    </location>
</feature>
<evidence type="ECO:0000256" key="5">
    <source>
        <dbReference type="ARBA" id="ARBA00022692"/>
    </source>
</evidence>
<keyword evidence="2" id="KW-1003">Cell membrane</keyword>
<proteinExistence type="predicted"/>
<dbReference type="PANTHER" id="PTHR33908">
    <property type="entry name" value="MANNOSYLTRANSFERASE YKCB-RELATED"/>
    <property type="match status" value="1"/>
</dbReference>
<evidence type="ECO:0000256" key="4">
    <source>
        <dbReference type="ARBA" id="ARBA00022679"/>
    </source>
</evidence>
<evidence type="ECO:0000313" key="10">
    <source>
        <dbReference type="EMBL" id="GAG36545.1"/>
    </source>
</evidence>
<dbReference type="EMBL" id="BARS01041837">
    <property type="protein sequence ID" value="GAG36545.1"/>
    <property type="molecule type" value="Genomic_DNA"/>
</dbReference>
<evidence type="ECO:0000259" key="9">
    <source>
        <dbReference type="Pfam" id="PF13231"/>
    </source>
</evidence>
<evidence type="ECO:0000256" key="6">
    <source>
        <dbReference type="ARBA" id="ARBA00022989"/>
    </source>
</evidence>
<dbReference type="GO" id="GO:0016763">
    <property type="term" value="F:pentosyltransferase activity"/>
    <property type="evidence" value="ECO:0007669"/>
    <property type="project" value="TreeGrafter"/>
</dbReference>
<dbReference type="AlphaFoldDB" id="X0X0N3"/>
<accession>X0X0N3</accession>
<gene>
    <name evidence="10" type="ORF">S01H1_63555</name>
</gene>
<name>X0X0N3_9ZZZZ</name>
<dbReference type="InterPro" id="IPR038731">
    <property type="entry name" value="RgtA/B/C-like"/>
</dbReference>
<evidence type="ECO:0000256" key="2">
    <source>
        <dbReference type="ARBA" id="ARBA00022475"/>
    </source>
</evidence>
<protein>
    <recommendedName>
        <fullName evidence="9">Glycosyltransferase RgtA/B/C/D-like domain-containing protein</fullName>
    </recommendedName>
</protein>
<evidence type="ECO:0000256" key="8">
    <source>
        <dbReference type="SAM" id="Phobius"/>
    </source>
</evidence>
<evidence type="ECO:0000256" key="3">
    <source>
        <dbReference type="ARBA" id="ARBA00022676"/>
    </source>
</evidence>
<feature type="non-terminal residue" evidence="10">
    <location>
        <position position="211"/>
    </location>
</feature>
<dbReference type="GO" id="GO:0008610">
    <property type="term" value="P:lipid biosynthetic process"/>
    <property type="evidence" value="ECO:0007669"/>
    <property type="project" value="UniProtKB-ARBA"/>
</dbReference>
<keyword evidence="7 8" id="KW-0472">Membrane</keyword>
<dbReference type="InterPro" id="IPR050297">
    <property type="entry name" value="LipidA_mod_glycosyltrf_83"/>
</dbReference>
<keyword evidence="3" id="KW-0328">Glycosyltransferase</keyword>
<comment type="subcellular location">
    <subcellularLocation>
        <location evidence="1">Cell membrane</location>
        <topology evidence="1">Multi-pass membrane protein</topology>
    </subcellularLocation>
</comment>
<evidence type="ECO:0000256" key="1">
    <source>
        <dbReference type="ARBA" id="ARBA00004651"/>
    </source>
</evidence>
<evidence type="ECO:0000256" key="7">
    <source>
        <dbReference type="ARBA" id="ARBA00023136"/>
    </source>
</evidence>
<feature type="domain" description="Glycosyltransferase RgtA/B/C/D-like" evidence="9">
    <location>
        <begin position="70"/>
        <end position="204"/>
    </location>
</feature>
<keyword evidence="4" id="KW-0808">Transferase</keyword>
<feature type="transmembrane region" description="Helical" evidence="8">
    <location>
        <begin position="20"/>
        <end position="39"/>
    </location>
</feature>
<keyword evidence="5 8" id="KW-0812">Transmembrane</keyword>
<reference evidence="10" key="1">
    <citation type="journal article" date="2014" name="Front. Microbiol.">
        <title>High frequency of phylogenetically diverse reductive dehalogenase-homologous genes in deep subseafloor sedimentary metagenomes.</title>
        <authorList>
            <person name="Kawai M."/>
            <person name="Futagami T."/>
            <person name="Toyoda A."/>
            <person name="Takaki Y."/>
            <person name="Nishi S."/>
            <person name="Hori S."/>
            <person name="Arai W."/>
            <person name="Tsubouchi T."/>
            <person name="Morono Y."/>
            <person name="Uchiyama I."/>
            <person name="Ito T."/>
            <person name="Fujiyama A."/>
            <person name="Inagaki F."/>
            <person name="Takami H."/>
        </authorList>
    </citation>
    <scope>NUCLEOTIDE SEQUENCE</scope>
    <source>
        <strain evidence="10">Expedition CK06-06</strain>
    </source>
</reference>